<evidence type="ECO:0000313" key="2">
    <source>
        <dbReference type="EMBL" id="KAG9233453.1"/>
    </source>
</evidence>
<dbReference type="EMBL" id="MU251500">
    <property type="protein sequence ID" value="KAG9233453.1"/>
    <property type="molecule type" value="Genomic_DNA"/>
</dbReference>
<dbReference type="Proteomes" id="UP000824998">
    <property type="component" value="Unassembled WGS sequence"/>
</dbReference>
<keyword evidence="1" id="KW-1133">Transmembrane helix</keyword>
<protein>
    <submittedName>
        <fullName evidence="2">Uncharacterized protein</fullName>
    </submittedName>
</protein>
<keyword evidence="1" id="KW-0812">Transmembrane</keyword>
<gene>
    <name evidence="2" type="ORF">BJ875DRAFT_464138</name>
</gene>
<organism evidence="2 3">
    <name type="scientific">Amylocarpus encephaloides</name>
    <dbReference type="NCBI Taxonomy" id="45428"/>
    <lineage>
        <taxon>Eukaryota</taxon>
        <taxon>Fungi</taxon>
        <taxon>Dikarya</taxon>
        <taxon>Ascomycota</taxon>
        <taxon>Pezizomycotina</taxon>
        <taxon>Leotiomycetes</taxon>
        <taxon>Helotiales</taxon>
        <taxon>Helotiales incertae sedis</taxon>
        <taxon>Amylocarpus</taxon>
    </lineage>
</organism>
<comment type="caution">
    <text evidence="2">The sequence shown here is derived from an EMBL/GenBank/DDBJ whole genome shotgun (WGS) entry which is preliminary data.</text>
</comment>
<sequence>MKRIYFPSSYIICLLHLSIGQSLFLQLAFATEYCTQPLVLWFYALFCDTETQVVGLFILSLFTFCLYPWLCRCGVSSWKGGCLSTPPNYRHPPPTTRCNFSQAILPIRYMPPS</sequence>
<accession>A0A9P7YGH3</accession>
<feature type="transmembrane region" description="Helical" evidence="1">
    <location>
        <begin position="54"/>
        <end position="70"/>
    </location>
</feature>
<name>A0A9P7YGH3_9HELO</name>
<evidence type="ECO:0000256" key="1">
    <source>
        <dbReference type="SAM" id="Phobius"/>
    </source>
</evidence>
<proteinExistence type="predicted"/>
<keyword evidence="3" id="KW-1185">Reference proteome</keyword>
<keyword evidence="1" id="KW-0472">Membrane</keyword>
<evidence type="ECO:0000313" key="3">
    <source>
        <dbReference type="Proteomes" id="UP000824998"/>
    </source>
</evidence>
<dbReference type="AlphaFoldDB" id="A0A9P7YGH3"/>
<reference evidence="2" key="1">
    <citation type="journal article" date="2021" name="IMA Fungus">
        <title>Genomic characterization of three marine fungi, including Emericellopsis atlantica sp. nov. with signatures of a generalist lifestyle and marine biomass degradation.</title>
        <authorList>
            <person name="Hagestad O.C."/>
            <person name="Hou L."/>
            <person name="Andersen J.H."/>
            <person name="Hansen E.H."/>
            <person name="Altermark B."/>
            <person name="Li C."/>
            <person name="Kuhnert E."/>
            <person name="Cox R.J."/>
            <person name="Crous P.W."/>
            <person name="Spatafora J.W."/>
            <person name="Lail K."/>
            <person name="Amirebrahimi M."/>
            <person name="Lipzen A."/>
            <person name="Pangilinan J."/>
            <person name="Andreopoulos W."/>
            <person name="Hayes R.D."/>
            <person name="Ng V."/>
            <person name="Grigoriev I.V."/>
            <person name="Jackson S.A."/>
            <person name="Sutton T.D.S."/>
            <person name="Dobson A.D.W."/>
            <person name="Rama T."/>
        </authorList>
    </citation>
    <scope>NUCLEOTIDE SEQUENCE</scope>
    <source>
        <strain evidence="2">TRa018bII</strain>
    </source>
</reference>